<dbReference type="EMBL" id="MT144598">
    <property type="protein sequence ID" value="QJH94238.1"/>
    <property type="molecule type" value="Genomic_DNA"/>
</dbReference>
<gene>
    <name evidence="1" type="ORF">TM448A00111_0025</name>
    <name evidence="2" type="ORF">TM448B00196_0025</name>
</gene>
<dbReference type="AlphaFoldDB" id="A0A6H1ZAN3"/>
<evidence type="ECO:0000313" key="1">
    <source>
        <dbReference type="EMBL" id="QJA44522.1"/>
    </source>
</evidence>
<sequence length="99" mass="10948">MAKRSNVQEYSNYTIEEAVEEPVYEEKPAIVIQAGTSYNLVRSLLEARVKVSGVSGREYIWQNAGDVVEVAPEDVERLLAKRRGGSCCGGKPNPMFEIA</sequence>
<reference evidence="1" key="1">
    <citation type="submission" date="2020-03" db="EMBL/GenBank/DDBJ databases">
        <title>The deep terrestrial virosphere.</title>
        <authorList>
            <person name="Holmfeldt K."/>
            <person name="Nilsson E."/>
            <person name="Simone D."/>
            <person name="Lopez-Fernandez M."/>
            <person name="Wu X."/>
            <person name="de Brujin I."/>
            <person name="Lundin D."/>
            <person name="Andersson A."/>
            <person name="Bertilsson S."/>
            <person name="Dopson M."/>
        </authorList>
    </citation>
    <scope>NUCLEOTIDE SEQUENCE</scope>
    <source>
        <strain evidence="1">TM448A00111</strain>
        <strain evidence="2">TM448B00196</strain>
    </source>
</reference>
<evidence type="ECO:0000313" key="2">
    <source>
        <dbReference type="EMBL" id="QJH94238.1"/>
    </source>
</evidence>
<dbReference type="EMBL" id="MT143977">
    <property type="protein sequence ID" value="QJA44522.1"/>
    <property type="molecule type" value="Genomic_DNA"/>
</dbReference>
<accession>A0A6H1ZAN3</accession>
<proteinExistence type="predicted"/>
<name>A0A6H1ZAN3_9ZZZZ</name>
<protein>
    <submittedName>
        <fullName evidence="1">Uncharacterized protein</fullName>
    </submittedName>
</protein>
<organism evidence="1">
    <name type="scientific">viral metagenome</name>
    <dbReference type="NCBI Taxonomy" id="1070528"/>
    <lineage>
        <taxon>unclassified sequences</taxon>
        <taxon>metagenomes</taxon>
        <taxon>organismal metagenomes</taxon>
    </lineage>
</organism>